<evidence type="ECO:0000259" key="1">
    <source>
        <dbReference type="Pfam" id="PF01717"/>
    </source>
</evidence>
<dbReference type="Proteomes" id="UP000466307">
    <property type="component" value="Unassembled WGS sequence"/>
</dbReference>
<dbReference type="InterPro" id="IPR002629">
    <property type="entry name" value="Met_Synth_C/arc"/>
</dbReference>
<gene>
    <name evidence="2" type="ORF">GYA93_20255</name>
</gene>
<dbReference type="RefSeq" id="WP_059039220.1">
    <property type="nucleotide sequence ID" value="NZ_JAADZU010000087.1"/>
</dbReference>
<sequence>MSTLPTGIGTGVGSMPGTDPAQAAAVINGELDFAHLAELPARGIGADMIGRMAALLVDIPIDASTWGYRLGSKGSSVVRRARGFLSADLDVLEELWDTAGFIGTGRAVKVQVTGPYTLAASIELANGHKAIRDRGAVRDLADSGAEGLAAHVAEVHRRLGAEVIVQFDEPMIGAVIDGALKPLTRLDVIPAVPVAEVADTLGSVIERVGRPAILHNCGAPRWDLIRRMRGVAHGVDVTKGTSLSAETLDGIGELIDRGDVLVAGVLPGDRAVRTASADTVAVGLAELIDRIGLNRKVLAGNVIVTPTCGLAGATLEWARRALEICAKAGELLATDPEAL</sequence>
<evidence type="ECO:0000313" key="2">
    <source>
        <dbReference type="EMBL" id="NDK91883.1"/>
    </source>
</evidence>
<organism evidence="2 3">
    <name type="scientific">Gordonia desulfuricans</name>
    <dbReference type="NCBI Taxonomy" id="89051"/>
    <lineage>
        <taxon>Bacteria</taxon>
        <taxon>Bacillati</taxon>
        <taxon>Actinomycetota</taxon>
        <taxon>Actinomycetes</taxon>
        <taxon>Mycobacteriales</taxon>
        <taxon>Gordoniaceae</taxon>
        <taxon>Gordonia</taxon>
    </lineage>
</organism>
<comment type="caution">
    <text evidence="2">The sequence shown here is derived from an EMBL/GenBank/DDBJ whole genome shotgun (WGS) entry which is preliminary data.</text>
</comment>
<dbReference type="GO" id="GO:0003871">
    <property type="term" value="F:5-methyltetrahydropteroyltriglutamate-homocysteine S-methyltransferase activity"/>
    <property type="evidence" value="ECO:0007669"/>
    <property type="project" value="InterPro"/>
</dbReference>
<keyword evidence="3" id="KW-1185">Reference proteome</keyword>
<dbReference type="InterPro" id="IPR038071">
    <property type="entry name" value="UROD/MetE-like_sf"/>
</dbReference>
<dbReference type="GO" id="GO:0008270">
    <property type="term" value="F:zinc ion binding"/>
    <property type="evidence" value="ECO:0007669"/>
    <property type="project" value="InterPro"/>
</dbReference>
<proteinExistence type="predicted"/>
<dbReference type="Gene3D" id="3.20.20.210">
    <property type="match status" value="1"/>
</dbReference>
<dbReference type="GO" id="GO:0009086">
    <property type="term" value="P:methionine biosynthetic process"/>
    <property type="evidence" value="ECO:0007669"/>
    <property type="project" value="InterPro"/>
</dbReference>
<dbReference type="EMBL" id="JAADZU010000087">
    <property type="protein sequence ID" value="NDK91883.1"/>
    <property type="molecule type" value="Genomic_DNA"/>
</dbReference>
<evidence type="ECO:0000313" key="3">
    <source>
        <dbReference type="Proteomes" id="UP000466307"/>
    </source>
</evidence>
<dbReference type="AlphaFoldDB" id="A0A7K3LUD8"/>
<feature type="domain" description="Cobalamin-independent methionine synthase MetE C-terminal/archaeal" evidence="1">
    <location>
        <begin position="10"/>
        <end position="327"/>
    </location>
</feature>
<dbReference type="Pfam" id="PF01717">
    <property type="entry name" value="Meth_synt_2"/>
    <property type="match status" value="1"/>
</dbReference>
<dbReference type="SUPFAM" id="SSF51726">
    <property type="entry name" value="UROD/MetE-like"/>
    <property type="match status" value="1"/>
</dbReference>
<accession>A0A7K3LUD8</accession>
<protein>
    <submittedName>
        <fullName evidence="2">Vitamin-B12 independent methionine synthase</fullName>
    </submittedName>
</protein>
<reference evidence="2 3" key="1">
    <citation type="submission" date="2020-01" db="EMBL/GenBank/DDBJ databases">
        <title>Investigation of new actinobacteria for the biodesulphurisation of diesel fuel.</title>
        <authorList>
            <person name="Athi Narayanan S.M."/>
        </authorList>
    </citation>
    <scope>NUCLEOTIDE SEQUENCE [LARGE SCALE GENOMIC DNA]</scope>
    <source>
        <strain evidence="2 3">213E</strain>
    </source>
</reference>
<name>A0A7K3LUD8_9ACTN</name>